<organism evidence="10 11">
    <name type="scientific">Cryobacterium lactosi</name>
    <dbReference type="NCBI Taxonomy" id="1259202"/>
    <lineage>
        <taxon>Bacteria</taxon>
        <taxon>Bacillati</taxon>
        <taxon>Actinomycetota</taxon>
        <taxon>Actinomycetes</taxon>
        <taxon>Micrococcales</taxon>
        <taxon>Microbacteriaceae</taxon>
        <taxon>Cryobacterium</taxon>
    </lineage>
</organism>
<gene>
    <name evidence="10" type="ORF">E3T61_12075</name>
</gene>
<keyword evidence="7 8" id="KW-0472">Membrane</keyword>
<dbReference type="Pfam" id="PF00528">
    <property type="entry name" value="BPD_transp_1"/>
    <property type="match status" value="2"/>
</dbReference>
<feature type="transmembrane region" description="Helical" evidence="8">
    <location>
        <begin position="101"/>
        <end position="126"/>
    </location>
</feature>
<keyword evidence="11" id="KW-1185">Reference proteome</keyword>
<dbReference type="PANTHER" id="PTHR43357">
    <property type="entry name" value="INNER MEMBRANE ABC TRANSPORTER PERMEASE PROTEIN YDCV"/>
    <property type="match status" value="1"/>
</dbReference>
<dbReference type="CDD" id="cd06261">
    <property type="entry name" value="TM_PBP2"/>
    <property type="match status" value="2"/>
</dbReference>
<evidence type="ECO:0000256" key="3">
    <source>
        <dbReference type="ARBA" id="ARBA00022475"/>
    </source>
</evidence>
<feature type="domain" description="ABC transmembrane type-1" evidence="9">
    <location>
        <begin position="66"/>
        <end position="271"/>
    </location>
</feature>
<keyword evidence="6 8" id="KW-1133">Transmembrane helix</keyword>
<keyword evidence="4" id="KW-0997">Cell inner membrane</keyword>
<evidence type="ECO:0000256" key="5">
    <source>
        <dbReference type="ARBA" id="ARBA00022692"/>
    </source>
</evidence>
<dbReference type="InterPro" id="IPR035906">
    <property type="entry name" value="MetI-like_sf"/>
</dbReference>
<dbReference type="PROSITE" id="PS50928">
    <property type="entry name" value="ABC_TM1"/>
    <property type="match status" value="2"/>
</dbReference>
<proteinExistence type="inferred from homology"/>
<keyword evidence="2 8" id="KW-0813">Transport</keyword>
<evidence type="ECO:0000256" key="7">
    <source>
        <dbReference type="ARBA" id="ARBA00023136"/>
    </source>
</evidence>
<evidence type="ECO:0000256" key="1">
    <source>
        <dbReference type="ARBA" id="ARBA00004429"/>
    </source>
</evidence>
<evidence type="ECO:0000256" key="4">
    <source>
        <dbReference type="ARBA" id="ARBA00022519"/>
    </source>
</evidence>
<dbReference type="EMBL" id="SOHM01000029">
    <property type="protein sequence ID" value="TFD88563.1"/>
    <property type="molecule type" value="Genomic_DNA"/>
</dbReference>
<keyword evidence="5 8" id="KW-0812">Transmembrane</keyword>
<dbReference type="Gene3D" id="1.10.3720.10">
    <property type="entry name" value="MetI-like"/>
    <property type="match status" value="2"/>
</dbReference>
<evidence type="ECO:0000259" key="9">
    <source>
        <dbReference type="PROSITE" id="PS50928"/>
    </source>
</evidence>
<dbReference type="SUPFAM" id="SSF161098">
    <property type="entry name" value="MetI-like"/>
    <property type="match status" value="2"/>
</dbReference>
<dbReference type="InterPro" id="IPR000515">
    <property type="entry name" value="MetI-like"/>
</dbReference>
<feature type="transmembrane region" description="Helical" evidence="8">
    <location>
        <begin position="12"/>
        <end position="32"/>
    </location>
</feature>
<dbReference type="PANTHER" id="PTHR43357:SF4">
    <property type="entry name" value="INNER MEMBRANE ABC TRANSPORTER PERMEASE PROTEIN YDCV"/>
    <property type="match status" value="1"/>
</dbReference>
<sequence length="620" mass="67010">MRNSSWRAMLRSPLVVVVLVVLVWFVATFLVLPNATLLISTFFPDGKISFRALEKLVSSERALNSLWHSFALAATLAVTVNVVGIFIVLVTDYFKIRGSRVLWLGYATTLIYGGIVLAAGYNFIYGKYGFITNAVRNVFPDIDPNWFSGYFAVVVVMTLATTTNHMLFLGSSLAKIDYQTIEAARNMGASTWRILWRIVLPALRPMIFAVTVLTFLTGLGALTAPLVLGGTDFQTIAPMILTFSKSSGSRDLAALLAIILGLATIVLLAMMNRVEKSGTYFSVAKVATPLQKQPIRNPVANVLVHVVAYMLFVIYALPVLLIVLFSFLEANAISTGTITWDAFTLANYATVFGTPAVLKPFVVSVVYSALASLIVVLGMLFVARVFQKHRNPMTSLLEYLLHIPWILPTILIALALVMTFDRPNPLIGGQVLTGTTMLLLVAYVIIKIPFTLRLLKAAFASVPESLEDAARILGAGPLFTLRTVLVPLVLPTAAAITALNFNSLLDDYDAAVFLYHPLYEPLGLAIRASTEGENNLDAMSITFVYTVLLMIIMGFTMWLVYGRGGASRRRRRSRPGRPRGGAGAAAVPVPMPVPVPVAAAAVTVAAVPAAVPAAAPGSQP</sequence>
<comment type="subcellular location">
    <subcellularLocation>
        <location evidence="1">Cell inner membrane</location>
        <topology evidence="1">Multi-pass membrane protein</topology>
    </subcellularLocation>
    <subcellularLocation>
        <location evidence="8">Cell membrane</location>
        <topology evidence="8">Multi-pass membrane protein</topology>
    </subcellularLocation>
</comment>
<keyword evidence="3" id="KW-1003">Cell membrane</keyword>
<feature type="transmembrane region" description="Helical" evidence="8">
    <location>
        <begin position="253"/>
        <end position="271"/>
    </location>
</feature>
<feature type="domain" description="ABC transmembrane type-1" evidence="9">
    <location>
        <begin position="361"/>
        <end position="554"/>
    </location>
</feature>
<dbReference type="AlphaFoldDB" id="A0A4R9BQ67"/>
<evidence type="ECO:0000313" key="10">
    <source>
        <dbReference type="EMBL" id="TFD88563.1"/>
    </source>
</evidence>
<dbReference type="Proteomes" id="UP000298468">
    <property type="component" value="Unassembled WGS sequence"/>
</dbReference>
<dbReference type="GO" id="GO:0005886">
    <property type="term" value="C:plasma membrane"/>
    <property type="evidence" value="ECO:0007669"/>
    <property type="project" value="UniProtKB-SubCell"/>
</dbReference>
<comment type="caution">
    <text evidence="10">The sequence shown here is derived from an EMBL/GenBank/DDBJ whole genome shotgun (WGS) entry which is preliminary data.</text>
</comment>
<evidence type="ECO:0000313" key="11">
    <source>
        <dbReference type="Proteomes" id="UP000298468"/>
    </source>
</evidence>
<protein>
    <submittedName>
        <fullName evidence="10">Iron ABC transporter permease</fullName>
    </submittedName>
</protein>
<evidence type="ECO:0000256" key="2">
    <source>
        <dbReference type="ARBA" id="ARBA00022448"/>
    </source>
</evidence>
<feature type="transmembrane region" description="Helical" evidence="8">
    <location>
        <begin position="399"/>
        <end position="420"/>
    </location>
</feature>
<feature type="transmembrane region" description="Helical" evidence="8">
    <location>
        <begin position="66"/>
        <end position="89"/>
    </location>
</feature>
<dbReference type="OrthoDB" id="9808619at2"/>
<feature type="transmembrane region" description="Helical" evidence="8">
    <location>
        <begin position="364"/>
        <end position="387"/>
    </location>
</feature>
<dbReference type="RefSeq" id="WP_134641108.1">
    <property type="nucleotide sequence ID" value="NZ_SOHM01000029.1"/>
</dbReference>
<name>A0A4R9BQ67_9MICO</name>
<comment type="similarity">
    <text evidence="8">Belongs to the binding-protein-dependent transport system permease family.</text>
</comment>
<feature type="transmembrane region" description="Helical" evidence="8">
    <location>
        <begin position="306"/>
        <end position="328"/>
    </location>
</feature>
<accession>A0A4R9BQ67</accession>
<evidence type="ECO:0000256" key="8">
    <source>
        <dbReference type="RuleBase" id="RU363032"/>
    </source>
</evidence>
<evidence type="ECO:0000256" key="6">
    <source>
        <dbReference type="ARBA" id="ARBA00022989"/>
    </source>
</evidence>
<feature type="transmembrane region" description="Helical" evidence="8">
    <location>
        <begin position="426"/>
        <end position="446"/>
    </location>
</feature>
<feature type="transmembrane region" description="Helical" evidence="8">
    <location>
        <begin position="479"/>
        <end position="499"/>
    </location>
</feature>
<dbReference type="GO" id="GO:0055085">
    <property type="term" value="P:transmembrane transport"/>
    <property type="evidence" value="ECO:0007669"/>
    <property type="project" value="InterPro"/>
</dbReference>
<feature type="transmembrane region" description="Helical" evidence="8">
    <location>
        <begin position="543"/>
        <end position="562"/>
    </location>
</feature>
<reference evidence="10 11" key="1">
    <citation type="submission" date="2019-03" db="EMBL/GenBank/DDBJ databases">
        <title>Genomics of glacier-inhabiting Cryobacterium strains.</title>
        <authorList>
            <person name="Liu Q."/>
            <person name="Xin Y.-H."/>
        </authorList>
    </citation>
    <scope>NUCLEOTIDE SEQUENCE [LARGE SCALE GENOMIC DNA]</scope>
    <source>
        <strain evidence="10 11">Sr59</strain>
    </source>
</reference>
<feature type="transmembrane region" description="Helical" evidence="8">
    <location>
        <begin position="146"/>
        <end position="173"/>
    </location>
</feature>